<reference evidence="2" key="1">
    <citation type="journal article" date="2019" name="Int. J. Syst. Evol. Microbiol.">
        <title>The Global Catalogue of Microorganisms (GCM) 10K type strain sequencing project: providing services to taxonomists for standard genome sequencing and annotation.</title>
        <authorList>
            <consortium name="The Broad Institute Genomics Platform"/>
            <consortium name="The Broad Institute Genome Sequencing Center for Infectious Disease"/>
            <person name="Wu L."/>
            <person name="Ma J."/>
        </authorList>
    </citation>
    <scope>NUCLEOTIDE SEQUENCE [LARGE SCALE GENOMIC DNA]</scope>
    <source>
        <strain evidence="2">NBRC 102407</strain>
    </source>
</reference>
<sequence length="84" mass="9128">MSGKWTWAKGLSEAPPGLWILGSAPIRGPVPARSGSAPRRLWLAWAQKEYVAMNHSLGLRSLVSADAGPPRVRQARVLSMLHCL</sequence>
<protein>
    <submittedName>
        <fullName evidence="1">Uncharacterized protein</fullName>
    </submittedName>
</protein>
<gene>
    <name evidence="1" type="ORF">GCM10007933_08250</name>
</gene>
<name>A0ABQ6F736_9RHOO</name>
<proteinExistence type="predicted"/>
<dbReference type="EMBL" id="BSPX01000007">
    <property type="protein sequence ID" value="GLT21373.1"/>
    <property type="molecule type" value="Genomic_DNA"/>
</dbReference>
<accession>A0ABQ6F736</accession>
<dbReference type="Proteomes" id="UP001157167">
    <property type="component" value="Unassembled WGS sequence"/>
</dbReference>
<organism evidence="1 2">
    <name type="scientific">Zoogloea oryzae</name>
    <dbReference type="NCBI Taxonomy" id="310767"/>
    <lineage>
        <taxon>Bacteria</taxon>
        <taxon>Pseudomonadati</taxon>
        <taxon>Pseudomonadota</taxon>
        <taxon>Betaproteobacteria</taxon>
        <taxon>Rhodocyclales</taxon>
        <taxon>Zoogloeaceae</taxon>
        <taxon>Zoogloea</taxon>
    </lineage>
</organism>
<evidence type="ECO:0000313" key="2">
    <source>
        <dbReference type="Proteomes" id="UP001157167"/>
    </source>
</evidence>
<evidence type="ECO:0000313" key="1">
    <source>
        <dbReference type="EMBL" id="GLT21373.1"/>
    </source>
</evidence>
<comment type="caution">
    <text evidence="1">The sequence shown here is derived from an EMBL/GenBank/DDBJ whole genome shotgun (WGS) entry which is preliminary data.</text>
</comment>
<keyword evidence="2" id="KW-1185">Reference proteome</keyword>